<dbReference type="Proteomes" id="UP000704712">
    <property type="component" value="Unassembled WGS sequence"/>
</dbReference>
<gene>
    <name evidence="1" type="ORF">GN958_ATG08054</name>
</gene>
<name>A0A8S9UTY1_PHYIN</name>
<organism evidence="1 2">
    <name type="scientific">Phytophthora infestans</name>
    <name type="common">Potato late blight agent</name>
    <name type="synonym">Botrytis infestans</name>
    <dbReference type="NCBI Taxonomy" id="4787"/>
    <lineage>
        <taxon>Eukaryota</taxon>
        <taxon>Sar</taxon>
        <taxon>Stramenopiles</taxon>
        <taxon>Oomycota</taxon>
        <taxon>Peronosporomycetes</taxon>
        <taxon>Peronosporales</taxon>
        <taxon>Peronosporaceae</taxon>
        <taxon>Phytophthora</taxon>
    </lineage>
</organism>
<comment type="caution">
    <text evidence="1">The sequence shown here is derived from an EMBL/GenBank/DDBJ whole genome shotgun (WGS) entry which is preliminary data.</text>
</comment>
<dbReference type="AlphaFoldDB" id="A0A8S9UTY1"/>
<protein>
    <submittedName>
        <fullName evidence="1">Uncharacterized protein</fullName>
    </submittedName>
</protein>
<feature type="non-terminal residue" evidence="1">
    <location>
        <position position="1"/>
    </location>
</feature>
<dbReference type="EMBL" id="JAACNO010001154">
    <property type="protein sequence ID" value="KAF4142742.1"/>
    <property type="molecule type" value="Genomic_DNA"/>
</dbReference>
<evidence type="ECO:0000313" key="1">
    <source>
        <dbReference type="EMBL" id="KAF4142742.1"/>
    </source>
</evidence>
<reference evidence="1" key="1">
    <citation type="submission" date="2020-03" db="EMBL/GenBank/DDBJ databases">
        <title>Hybrid Assembly of Korean Phytophthora infestans isolates.</title>
        <authorList>
            <person name="Prokchorchik M."/>
            <person name="Lee Y."/>
            <person name="Seo J."/>
            <person name="Cho J.-H."/>
            <person name="Park Y.-E."/>
            <person name="Jang D.-C."/>
            <person name="Im J.-S."/>
            <person name="Choi J.-G."/>
            <person name="Park H.-J."/>
            <person name="Lee G.-B."/>
            <person name="Lee Y.-G."/>
            <person name="Hong S.-Y."/>
            <person name="Cho K."/>
            <person name="Sohn K.H."/>
        </authorList>
    </citation>
    <scope>NUCLEOTIDE SEQUENCE</scope>
    <source>
        <strain evidence="1">KR_2_A2</strain>
    </source>
</reference>
<proteinExistence type="predicted"/>
<accession>A0A8S9UTY1</accession>
<sequence length="164" mass="17708">MTMALSYSAREMPEEEAPQTAAIRATCALLSVPCYDISLLSIYTTSASGEEVYMLWCTSDIDEDNMRVHLIYFSMDAKTNNDLVLGGYTTSERAPYLASIGDGCLLLVWEGSSTSGNLDEKVTVGCKKIGDRYQSLTTFPGGDVAYQSIGTTSTTCPPECVSTC</sequence>
<evidence type="ECO:0000313" key="2">
    <source>
        <dbReference type="Proteomes" id="UP000704712"/>
    </source>
</evidence>